<organism evidence="2 3">
    <name type="scientific">Cystobacter fuscus</name>
    <dbReference type="NCBI Taxonomy" id="43"/>
    <lineage>
        <taxon>Bacteria</taxon>
        <taxon>Pseudomonadati</taxon>
        <taxon>Myxococcota</taxon>
        <taxon>Myxococcia</taxon>
        <taxon>Myxococcales</taxon>
        <taxon>Cystobacterineae</taxon>
        <taxon>Archangiaceae</taxon>
        <taxon>Cystobacter</taxon>
    </lineage>
</organism>
<dbReference type="EMBL" id="CP022098">
    <property type="protein sequence ID" value="ATB41238.1"/>
    <property type="molecule type" value="Genomic_DNA"/>
</dbReference>
<protein>
    <recommendedName>
        <fullName evidence="4">Lipoprotein</fullName>
    </recommendedName>
</protein>
<dbReference type="KEGG" id="cfus:CYFUS_006703"/>
<gene>
    <name evidence="2" type="ORF">CYFUS_006703</name>
</gene>
<feature type="signal peptide" evidence="1">
    <location>
        <begin position="1"/>
        <end position="26"/>
    </location>
</feature>
<evidence type="ECO:0008006" key="4">
    <source>
        <dbReference type="Google" id="ProtNLM"/>
    </source>
</evidence>
<evidence type="ECO:0000256" key="1">
    <source>
        <dbReference type="SAM" id="SignalP"/>
    </source>
</evidence>
<evidence type="ECO:0000313" key="3">
    <source>
        <dbReference type="Proteomes" id="UP000217257"/>
    </source>
</evidence>
<proteinExistence type="predicted"/>
<dbReference type="RefSeq" id="WP_095988992.1">
    <property type="nucleotide sequence ID" value="NZ_CP022098.1"/>
</dbReference>
<dbReference type="AlphaFoldDB" id="A0A250JCE8"/>
<evidence type="ECO:0000313" key="2">
    <source>
        <dbReference type="EMBL" id="ATB41238.1"/>
    </source>
</evidence>
<dbReference type="Proteomes" id="UP000217257">
    <property type="component" value="Chromosome"/>
</dbReference>
<reference evidence="2 3" key="1">
    <citation type="submission" date="2017-06" db="EMBL/GenBank/DDBJ databases">
        <title>Sequencing and comparative analysis of myxobacterial genomes.</title>
        <authorList>
            <person name="Rupp O."/>
            <person name="Goesmann A."/>
            <person name="Sogaard-Andersen L."/>
        </authorList>
    </citation>
    <scope>NUCLEOTIDE SEQUENCE [LARGE SCALE GENOMIC DNA]</scope>
    <source>
        <strain evidence="2 3">DSM 52655</strain>
    </source>
</reference>
<dbReference type="PROSITE" id="PS51257">
    <property type="entry name" value="PROKAR_LIPOPROTEIN"/>
    <property type="match status" value="1"/>
</dbReference>
<sequence>MKNMLTKLFLVSGMALVVGCGGSMEADEQTDATVPAGEMSAGETSDVSQQALPVCGSGLDCRGYSVSGSYTCVQTPTSTRAVYCCPSGQRVYHNDAGAEWCA</sequence>
<feature type="chain" id="PRO_5012558146" description="Lipoprotein" evidence="1">
    <location>
        <begin position="27"/>
        <end position="102"/>
    </location>
</feature>
<name>A0A250JCE8_9BACT</name>
<keyword evidence="1" id="KW-0732">Signal</keyword>
<accession>A0A250JCE8</accession>